<gene>
    <name evidence="1" type="ordered locus">VIT_14s0083g00650</name>
</gene>
<reference evidence="2" key="1">
    <citation type="journal article" date="2007" name="Nature">
        <title>The grapevine genome sequence suggests ancestral hexaploidization in major angiosperm phyla.</title>
        <authorList>
            <consortium name="The French-Italian Public Consortium for Grapevine Genome Characterization."/>
            <person name="Jaillon O."/>
            <person name="Aury J.-M."/>
            <person name="Noel B."/>
            <person name="Policriti A."/>
            <person name="Clepet C."/>
            <person name="Casagrande A."/>
            <person name="Choisne N."/>
            <person name="Aubourg S."/>
            <person name="Vitulo N."/>
            <person name="Jubin C."/>
            <person name="Vezzi A."/>
            <person name="Legeai F."/>
            <person name="Hugueney P."/>
            <person name="Dasilva C."/>
            <person name="Horner D."/>
            <person name="Mica E."/>
            <person name="Jublot D."/>
            <person name="Poulain J."/>
            <person name="Bruyere C."/>
            <person name="Billault A."/>
            <person name="Segurens B."/>
            <person name="Gouyvenoux M."/>
            <person name="Ugarte E."/>
            <person name="Cattonaro F."/>
            <person name="Anthouard V."/>
            <person name="Vico V."/>
            <person name="Del Fabbro C."/>
            <person name="Alaux M."/>
            <person name="Di Gaspero G."/>
            <person name="Dumas V."/>
            <person name="Felice N."/>
            <person name="Paillard S."/>
            <person name="Juman I."/>
            <person name="Moroldo M."/>
            <person name="Scalabrin S."/>
            <person name="Canaguier A."/>
            <person name="Le Clainche I."/>
            <person name="Malacrida G."/>
            <person name="Durand E."/>
            <person name="Pesole G."/>
            <person name="Laucou V."/>
            <person name="Chatelet P."/>
            <person name="Merdinoglu D."/>
            <person name="Delledonne M."/>
            <person name="Pezzotti M."/>
            <person name="Lecharny A."/>
            <person name="Scarpelli C."/>
            <person name="Artiguenave F."/>
            <person name="Pe M.E."/>
            <person name="Valle G."/>
            <person name="Morgante M."/>
            <person name="Caboche M."/>
            <person name="Adam-Blondon A.-F."/>
            <person name="Weissenbach J."/>
            <person name="Quetier F."/>
            <person name="Wincker P."/>
        </authorList>
    </citation>
    <scope>NUCLEOTIDE SEQUENCE [LARGE SCALE GENOMIC DNA]</scope>
    <source>
        <strain evidence="2">cv. Pinot noir / PN40024</strain>
    </source>
</reference>
<evidence type="ECO:0000313" key="1">
    <source>
        <dbReference type="EMBL" id="CBI16900.3"/>
    </source>
</evidence>
<organism evidence="1 2">
    <name type="scientific">Vitis vinifera</name>
    <name type="common">Grape</name>
    <dbReference type="NCBI Taxonomy" id="29760"/>
    <lineage>
        <taxon>Eukaryota</taxon>
        <taxon>Viridiplantae</taxon>
        <taxon>Streptophyta</taxon>
        <taxon>Embryophyta</taxon>
        <taxon>Tracheophyta</taxon>
        <taxon>Spermatophyta</taxon>
        <taxon>Magnoliopsida</taxon>
        <taxon>eudicotyledons</taxon>
        <taxon>Gunneridae</taxon>
        <taxon>Pentapetalae</taxon>
        <taxon>rosids</taxon>
        <taxon>Vitales</taxon>
        <taxon>Vitaceae</taxon>
        <taxon>Viteae</taxon>
        <taxon>Vitis</taxon>
    </lineage>
</organism>
<dbReference type="HOGENOM" id="CLU_1753026_0_0_1"/>
<dbReference type="InParanoid" id="D7SMK2"/>
<dbReference type="PaxDb" id="29760-VIT_14s0083g00650.t01"/>
<proteinExistence type="predicted"/>
<accession>D7SMK2</accession>
<dbReference type="AlphaFoldDB" id="D7SMK2"/>
<keyword evidence="2" id="KW-1185">Reference proteome</keyword>
<name>D7SMK2_VITVI</name>
<protein>
    <submittedName>
        <fullName evidence="1">Uncharacterized protein</fullName>
    </submittedName>
</protein>
<dbReference type="Proteomes" id="UP000009183">
    <property type="component" value="Chromosome 14"/>
</dbReference>
<dbReference type="EMBL" id="FN594955">
    <property type="protein sequence ID" value="CBI16900.3"/>
    <property type="molecule type" value="Genomic_DNA"/>
</dbReference>
<sequence length="149" mass="17260">MCFYEMAEMKSSFIKSPMHRCTKGTCNDLHLIPIQRCTCQNTYNWKWIRKSQKSCSSEEGSCGHSSLSARDKGVFMVKLDKDSFSFSHWTCREARCSFEALLLGFLSGMRGYKYQLVIKIILMSTHVKFTSMVELFVSKSFTFQNIQLL</sequence>
<evidence type="ECO:0000313" key="2">
    <source>
        <dbReference type="Proteomes" id="UP000009183"/>
    </source>
</evidence>